<keyword evidence="2" id="KW-1185">Reference proteome</keyword>
<dbReference type="EMBL" id="PPTF01000073">
    <property type="protein sequence ID" value="POA97538.1"/>
    <property type="molecule type" value="Genomic_DNA"/>
</dbReference>
<comment type="caution">
    <text evidence="1">The sequence shown here is derived from an EMBL/GenBank/DDBJ whole genome shotgun (WGS) entry which is preliminary data.</text>
</comment>
<reference evidence="1 2" key="1">
    <citation type="submission" date="2018-01" db="EMBL/GenBank/DDBJ databases">
        <title>Genomic Sequence of Chromobacterium MWU13-2610 from wild cranberry bogs within the Cape Cod National Seashore.</title>
        <authorList>
            <person name="O'Hara-Hanley K."/>
            <person name="Soby S."/>
            <person name="Harrison A."/>
        </authorList>
    </citation>
    <scope>NUCLEOTIDE SEQUENCE [LARGE SCALE GENOMIC DNA]</scope>
    <source>
        <strain evidence="1 2">MWU13-2610</strain>
    </source>
</reference>
<evidence type="ECO:0000313" key="1">
    <source>
        <dbReference type="EMBL" id="POA97538.1"/>
    </source>
</evidence>
<dbReference type="AlphaFoldDB" id="A0A2K4MKD4"/>
<gene>
    <name evidence="1" type="ORF">C2134_17075</name>
</gene>
<dbReference type="Proteomes" id="UP000236416">
    <property type="component" value="Unassembled WGS sequence"/>
</dbReference>
<accession>A0A2K4MKD4</accession>
<dbReference type="RefSeq" id="WP_103321306.1">
    <property type="nucleotide sequence ID" value="NZ_PPTF01000073.1"/>
</dbReference>
<sequence length="189" mass="21120">MHAFSIAIDSAIAPAILPAPLQARAERICRLERWRDDDRAGWLETLGRQLHEDGVPAAELIAALDAHLYVHHPEHAYADDVEAFEERAAILEFDAHLPRPQAERLAAKHNDCASCRHWRGEATIPDARQRAAMLVGLPAPRLGNATVGVCATGYRPWRVSNLADSADYLRWHFIGECAAKTPQQTRIRR</sequence>
<evidence type="ECO:0000313" key="2">
    <source>
        <dbReference type="Proteomes" id="UP000236416"/>
    </source>
</evidence>
<proteinExistence type="predicted"/>
<protein>
    <submittedName>
        <fullName evidence="1">Uncharacterized protein</fullName>
    </submittedName>
</protein>
<name>A0A2K4MKD4_9NEIS</name>
<organism evidence="1 2">
    <name type="scientific">Chromobacterium sinusclupearum</name>
    <dbReference type="NCBI Taxonomy" id="2077146"/>
    <lineage>
        <taxon>Bacteria</taxon>
        <taxon>Pseudomonadati</taxon>
        <taxon>Pseudomonadota</taxon>
        <taxon>Betaproteobacteria</taxon>
        <taxon>Neisseriales</taxon>
        <taxon>Chromobacteriaceae</taxon>
        <taxon>Chromobacterium</taxon>
    </lineage>
</organism>